<dbReference type="InParanoid" id="A0A2J6T126"/>
<evidence type="ECO:0000313" key="2">
    <source>
        <dbReference type="EMBL" id="PMD56643.1"/>
    </source>
</evidence>
<dbReference type="EMBL" id="KZ613848">
    <property type="protein sequence ID" value="PMD56643.1"/>
    <property type="molecule type" value="Genomic_DNA"/>
</dbReference>
<keyword evidence="3" id="KW-1185">Reference proteome</keyword>
<dbReference type="RefSeq" id="XP_024733547.1">
    <property type="nucleotide sequence ID" value="XM_024887862.1"/>
</dbReference>
<protein>
    <submittedName>
        <fullName evidence="2">Uncharacterized protein</fullName>
    </submittedName>
</protein>
<evidence type="ECO:0000256" key="1">
    <source>
        <dbReference type="SAM" id="MobiDB-lite"/>
    </source>
</evidence>
<proteinExistence type="predicted"/>
<feature type="compositionally biased region" description="Polar residues" evidence="1">
    <location>
        <begin position="396"/>
        <end position="421"/>
    </location>
</feature>
<feature type="region of interest" description="Disordered" evidence="1">
    <location>
        <begin position="193"/>
        <end position="264"/>
    </location>
</feature>
<sequence length="638" mass="69671">MCSYVVTEYACKHDLVHSTGLCKAKKNGIPFPHTVQCGTTEVIRRVDGKCGVCEAHNKTEAKARQAAAANAGHYAPLSWRKKILSLSDKVLGEHPGSFAPLAAAGVVKYEANIPNPTRGRRIRPGPPNLAGRRRPLKVTALLGPGDIPSIIIEEPEENESKEKLGKSWSIGDDLPYQQEPCYMVKTITLPAPGSQLDTLPSQFHPLRQNPPGRGIQRQSTRQRQPNPSTICKVEGETGRKPATATAAATPRQQKLARKPLPPRPQEKYAIELPSENTYQTKPNTAFATQLMPPRKLLPPTTVKKSFAEHVAAKGTTHMQPLPASASTYFSDQTQFRQPPFAAPPVFSATEIDGKAMLPKVNRHSRADEQAGELFLGGDYTTRQYDPKALAALHGGSQHNATTASTEVNRTPTILSAGPRNSQPYARDYKLNSKLFYPEGIPRPTKPTTLAGERYSYHFSAEAPVARAPTVLRPGHPDSTYVSPTVGQIPAYFNTHPASPDDRKEPNRHAQLSLQEEESWQCFVSAHPTTPEMKIAGELGFDLELPKLPKLEPLSLSMQGKPKTRKEEIRLSSRISRPGLCDSYIASPKELPAASASKMKAGRGGVETELVCTWDQGVLKACASIETISTTRSYAHKAV</sequence>
<dbReference type="Proteomes" id="UP000235371">
    <property type="component" value="Unassembled WGS sequence"/>
</dbReference>
<dbReference type="OrthoDB" id="10310247at2759"/>
<evidence type="ECO:0000313" key="3">
    <source>
        <dbReference type="Proteomes" id="UP000235371"/>
    </source>
</evidence>
<accession>A0A2J6T126</accession>
<name>A0A2J6T126_9HELO</name>
<dbReference type="GeneID" id="36595938"/>
<organism evidence="2 3">
    <name type="scientific">Hyaloscypha bicolor E</name>
    <dbReference type="NCBI Taxonomy" id="1095630"/>
    <lineage>
        <taxon>Eukaryota</taxon>
        <taxon>Fungi</taxon>
        <taxon>Dikarya</taxon>
        <taxon>Ascomycota</taxon>
        <taxon>Pezizomycotina</taxon>
        <taxon>Leotiomycetes</taxon>
        <taxon>Helotiales</taxon>
        <taxon>Hyaloscyphaceae</taxon>
        <taxon>Hyaloscypha</taxon>
        <taxon>Hyaloscypha bicolor</taxon>
    </lineage>
</organism>
<feature type="region of interest" description="Disordered" evidence="1">
    <location>
        <begin position="395"/>
        <end position="421"/>
    </location>
</feature>
<reference evidence="2 3" key="1">
    <citation type="submission" date="2016-04" db="EMBL/GenBank/DDBJ databases">
        <title>A degradative enzymes factory behind the ericoid mycorrhizal symbiosis.</title>
        <authorList>
            <consortium name="DOE Joint Genome Institute"/>
            <person name="Martino E."/>
            <person name="Morin E."/>
            <person name="Grelet G."/>
            <person name="Kuo A."/>
            <person name="Kohler A."/>
            <person name="Daghino S."/>
            <person name="Barry K."/>
            <person name="Choi C."/>
            <person name="Cichocki N."/>
            <person name="Clum A."/>
            <person name="Copeland A."/>
            <person name="Hainaut M."/>
            <person name="Haridas S."/>
            <person name="Labutti K."/>
            <person name="Lindquist E."/>
            <person name="Lipzen A."/>
            <person name="Khouja H.-R."/>
            <person name="Murat C."/>
            <person name="Ohm R."/>
            <person name="Olson A."/>
            <person name="Spatafora J."/>
            <person name="Veneault-Fourrey C."/>
            <person name="Henrissat B."/>
            <person name="Grigoriev I."/>
            <person name="Martin F."/>
            <person name="Perotto S."/>
        </authorList>
    </citation>
    <scope>NUCLEOTIDE SEQUENCE [LARGE SCALE GENOMIC DNA]</scope>
    <source>
        <strain evidence="2 3">E</strain>
    </source>
</reference>
<feature type="compositionally biased region" description="Polar residues" evidence="1">
    <location>
        <begin position="216"/>
        <end position="229"/>
    </location>
</feature>
<dbReference type="AlphaFoldDB" id="A0A2J6T126"/>
<gene>
    <name evidence="2" type="ORF">K444DRAFT_694303</name>
</gene>